<protein>
    <submittedName>
        <fullName evidence="2">Cupin domain</fullName>
    </submittedName>
</protein>
<dbReference type="EMBL" id="CYZT01000055">
    <property type="protein sequence ID" value="CUO18458.1"/>
    <property type="molecule type" value="Genomic_DNA"/>
</dbReference>
<dbReference type="Proteomes" id="UP000095746">
    <property type="component" value="Unassembled WGS sequence"/>
</dbReference>
<evidence type="ECO:0000313" key="3">
    <source>
        <dbReference type="Proteomes" id="UP000095746"/>
    </source>
</evidence>
<dbReference type="Pfam" id="PF07883">
    <property type="entry name" value="Cupin_2"/>
    <property type="match status" value="1"/>
</dbReference>
<dbReference type="InterPro" id="IPR011051">
    <property type="entry name" value="RmlC_Cupin_sf"/>
</dbReference>
<dbReference type="SUPFAM" id="SSF51182">
    <property type="entry name" value="RmlC-like cupins"/>
    <property type="match status" value="1"/>
</dbReference>
<dbReference type="InterPro" id="IPR013096">
    <property type="entry name" value="Cupin_2"/>
</dbReference>
<evidence type="ECO:0000259" key="1">
    <source>
        <dbReference type="Pfam" id="PF07883"/>
    </source>
</evidence>
<dbReference type="InterPro" id="IPR014710">
    <property type="entry name" value="RmlC-like_jellyroll"/>
</dbReference>
<dbReference type="CDD" id="cd06983">
    <property type="entry name" value="cupin_dsy2733"/>
    <property type="match status" value="1"/>
</dbReference>
<feature type="domain" description="Cupin type-2" evidence="1">
    <location>
        <begin position="57"/>
        <end position="104"/>
    </location>
</feature>
<accession>A0A174D375</accession>
<dbReference type="AlphaFoldDB" id="A0A174D375"/>
<sequence length="111" mass="12045">MDILRNLPVQQPAALRELISIQPGRVVSMALSCSEHCQMTLLAFGDGESISEERYFGDTVYYVLEGDMPLRLEGHEVRLGAGDCLAVPAQTTHAIGGSGPFKLLQITIQSN</sequence>
<proteinExistence type="predicted"/>
<evidence type="ECO:0000313" key="2">
    <source>
        <dbReference type="EMBL" id="CUO18458.1"/>
    </source>
</evidence>
<reference evidence="2 3" key="1">
    <citation type="submission" date="2015-09" db="EMBL/GenBank/DDBJ databases">
        <authorList>
            <consortium name="Pathogen Informatics"/>
        </authorList>
    </citation>
    <scope>NUCLEOTIDE SEQUENCE [LARGE SCALE GENOMIC DNA]</scope>
    <source>
        <strain evidence="2 3">2789STDY5608854</strain>
    </source>
</reference>
<name>A0A174D375_FLAPL</name>
<organism evidence="2 3">
    <name type="scientific">Flavonifractor plautii</name>
    <name type="common">Fusobacterium plautii</name>
    <dbReference type="NCBI Taxonomy" id="292800"/>
    <lineage>
        <taxon>Bacteria</taxon>
        <taxon>Bacillati</taxon>
        <taxon>Bacillota</taxon>
        <taxon>Clostridia</taxon>
        <taxon>Eubacteriales</taxon>
        <taxon>Oscillospiraceae</taxon>
        <taxon>Flavonifractor</taxon>
    </lineage>
</organism>
<dbReference type="RefSeq" id="WP_021632103.1">
    <property type="nucleotide sequence ID" value="NZ_JADNAN010000049.1"/>
</dbReference>
<gene>
    <name evidence="2" type="ORF">ERS852411_01108</name>
</gene>
<dbReference type="Gene3D" id="2.60.120.10">
    <property type="entry name" value="Jelly Rolls"/>
    <property type="match status" value="1"/>
</dbReference>